<name>A0A5D3E379_CUCMM</name>
<proteinExistence type="predicted"/>
<dbReference type="AlphaFoldDB" id="A0A5D3E379"/>
<evidence type="ECO:0000313" key="2">
    <source>
        <dbReference type="Proteomes" id="UP000321947"/>
    </source>
</evidence>
<evidence type="ECO:0000313" key="1">
    <source>
        <dbReference type="EMBL" id="TYK30527.1"/>
    </source>
</evidence>
<dbReference type="EMBL" id="SSTD01000574">
    <property type="protein sequence ID" value="TYK30527.1"/>
    <property type="molecule type" value="Genomic_DNA"/>
</dbReference>
<sequence length="183" mass="21055">MVKANEKARVYIPANMFDVLAKKHESLAATKKIMDSLREMFGQPSWSLKHEGIKYVYTKRMKEWTSVREHVLDMMMHFNITEVNDGPINETNQEFILTTLLNELKRFENLTMGKEKEVEANVATIEKEFMGGSYSKTKVGASQMKKKGKGKTPKNSKGKKLVLEKLVEGKIILKVWNKRGCLR</sequence>
<accession>A0A5D3E379</accession>
<reference evidence="1 2" key="1">
    <citation type="submission" date="2019-08" db="EMBL/GenBank/DDBJ databases">
        <title>Draft genome sequences of two oriental melons (Cucumis melo L. var makuwa).</title>
        <authorList>
            <person name="Kwon S.-Y."/>
        </authorList>
    </citation>
    <scope>NUCLEOTIDE SEQUENCE [LARGE SCALE GENOMIC DNA]</scope>
    <source>
        <strain evidence="2">cv. Chang Bougi</strain>
        <tissue evidence="1">Leaf</tissue>
    </source>
</reference>
<gene>
    <name evidence="1" type="ORF">E5676_scaffold1985G00020</name>
</gene>
<comment type="caution">
    <text evidence="1">The sequence shown here is derived from an EMBL/GenBank/DDBJ whole genome shotgun (WGS) entry which is preliminary data.</text>
</comment>
<organism evidence="1 2">
    <name type="scientific">Cucumis melo var. makuwa</name>
    <name type="common">Oriental melon</name>
    <dbReference type="NCBI Taxonomy" id="1194695"/>
    <lineage>
        <taxon>Eukaryota</taxon>
        <taxon>Viridiplantae</taxon>
        <taxon>Streptophyta</taxon>
        <taxon>Embryophyta</taxon>
        <taxon>Tracheophyta</taxon>
        <taxon>Spermatophyta</taxon>
        <taxon>Magnoliopsida</taxon>
        <taxon>eudicotyledons</taxon>
        <taxon>Gunneridae</taxon>
        <taxon>Pentapetalae</taxon>
        <taxon>rosids</taxon>
        <taxon>fabids</taxon>
        <taxon>Cucurbitales</taxon>
        <taxon>Cucurbitaceae</taxon>
        <taxon>Benincaseae</taxon>
        <taxon>Cucumis</taxon>
    </lineage>
</organism>
<dbReference type="Proteomes" id="UP000321947">
    <property type="component" value="Unassembled WGS sequence"/>
</dbReference>
<protein>
    <submittedName>
        <fullName evidence="1">Gag/pol protein</fullName>
    </submittedName>
</protein>